<dbReference type="GO" id="GO:0055085">
    <property type="term" value="P:transmembrane transport"/>
    <property type="evidence" value="ECO:0007669"/>
    <property type="project" value="InterPro"/>
</dbReference>
<dbReference type="PANTHER" id="PTHR24089">
    <property type="entry name" value="SOLUTE CARRIER FAMILY 25"/>
    <property type="match status" value="1"/>
</dbReference>
<dbReference type="GO" id="GO:0005743">
    <property type="term" value="C:mitochondrial inner membrane"/>
    <property type="evidence" value="ECO:0007669"/>
    <property type="project" value="UniProtKB-SubCell"/>
</dbReference>
<evidence type="ECO:0000256" key="9">
    <source>
        <dbReference type="ARBA" id="ARBA00022989"/>
    </source>
</evidence>
<evidence type="ECO:0000256" key="13">
    <source>
        <dbReference type="SAM" id="Phobius"/>
    </source>
</evidence>
<accession>A0A7S4DNY2</accession>
<feature type="domain" description="EF-hand" evidence="14">
    <location>
        <begin position="164"/>
        <end position="199"/>
    </location>
</feature>
<dbReference type="InterPro" id="IPR018247">
    <property type="entry name" value="EF_Hand_1_Ca_BS"/>
</dbReference>
<dbReference type="AlphaFoldDB" id="A0A7S4DNY2"/>
<keyword evidence="3" id="KW-0813">Transport</keyword>
<keyword evidence="7" id="KW-0999">Mitochondrion inner membrane</keyword>
<evidence type="ECO:0000256" key="8">
    <source>
        <dbReference type="ARBA" id="ARBA00022837"/>
    </source>
</evidence>
<dbReference type="SUPFAM" id="SSF103506">
    <property type="entry name" value="Mitochondrial carrier"/>
    <property type="match status" value="1"/>
</dbReference>
<protein>
    <recommendedName>
        <fullName evidence="14">EF-hand domain-containing protein</fullName>
    </recommendedName>
</protein>
<dbReference type="EMBL" id="HBIV01018235">
    <property type="protein sequence ID" value="CAE0661629.1"/>
    <property type="molecule type" value="Transcribed_RNA"/>
</dbReference>
<feature type="transmembrane region" description="Helical" evidence="13">
    <location>
        <begin position="484"/>
        <end position="502"/>
    </location>
</feature>
<keyword evidence="5" id="KW-0479">Metal-binding</keyword>
<evidence type="ECO:0000256" key="6">
    <source>
        <dbReference type="ARBA" id="ARBA00022737"/>
    </source>
</evidence>
<organism evidence="15">
    <name type="scientific">Lotharella globosa</name>
    <dbReference type="NCBI Taxonomy" id="91324"/>
    <lineage>
        <taxon>Eukaryota</taxon>
        <taxon>Sar</taxon>
        <taxon>Rhizaria</taxon>
        <taxon>Cercozoa</taxon>
        <taxon>Chlorarachniophyceae</taxon>
        <taxon>Lotharella</taxon>
    </lineage>
</organism>
<dbReference type="FunFam" id="1.50.40.10:FF:000016">
    <property type="entry name" value="Solute carrier family 25 member 23"/>
    <property type="match status" value="1"/>
</dbReference>
<proteinExistence type="inferred from homology"/>
<evidence type="ECO:0000256" key="1">
    <source>
        <dbReference type="ARBA" id="ARBA00004448"/>
    </source>
</evidence>
<evidence type="ECO:0000256" key="10">
    <source>
        <dbReference type="ARBA" id="ARBA00023128"/>
    </source>
</evidence>
<evidence type="ECO:0000313" key="15">
    <source>
        <dbReference type="EMBL" id="CAE0661629.1"/>
    </source>
</evidence>
<dbReference type="InterPro" id="IPR011992">
    <property type="entry name" value="EF-hand-dom_pair"/>
</dbReference>
<gene>
    <name evidence="15" type="ORF">LGLO00237_LOCUS13224</name>
</gene>
<dbReference type="GO" id="GO:0005509">
    <property type="term" value="F:calcium ion binding"/>
    <property type="evidence" value="ECO:0007669"/>
    <property type="project" value="InterPro"/>
</dbReference>
<evidence type="ECO:0000259" key="14">
    <source>
        <dbReference type="PROSITE" id="PS50222"/>
    </source>
</evidence>
<evidence type="ECO:0000256" key="7">
    <source>
        <dbReference type="ARBA" id="ARBA00022792"/>
    </source>
</evidence>
<reference evidence="15" key="1">
    <citation type="submission" date="2021-01" db="EMBL/GenBank/DDBJ databases">
        <authorList>
            <person name="Corre E."/>
            <person name="Pelletier E."/>
            <person name="Niang G."/>
            <person name="Scheremetjew M."/>
            <person name="Finn R."/>
            <person name="Kale V."/>
            <person name="Holt S."/>
            <person name="Cochrane G."/>
            <person name="Meng A."/>
            <person name="Brown T."/>
            <person name="Cohen L."/>
        </authorList>
    </citation>
    <scope>NUCLEOTIDE SEQUENCE</scope>
    <source>
        <strain evidence="15">CCCM811</strain>
    </source>
</reference>
<dbReference type="Gene3D" id="1.10.238.10">
    <property type="entry name" value="EF-hand"/>
    <property type="match status" value="1"/>
</dbReference>
<dbReference type="PRINTS" id="PR00926">
    <property type="entry name" value="MITOCARRIER"/>
</dbReference>
<keyword evidence="9 13" id="KW-1133">Transmembrane helix</keyword>
<dbReference type="InterPro" id="IPR023395">
    <property type="entry name" value="MCP_dom_sf"/>
</dbReference>
<name>A0A7S4DNY2_9EUKA</name>
<evidence type="ECO:0000256" key="4">
    <source>
        <dbReference type="ARBA" id="ARBA00022692"/>
    </source>
</evidence>
<keyword evidence="4 12" id="KW-0812">Transmembrane</keyword>
<keyword evidence="6" id="KW-0677">Repeat</keyword>
<dbReference type="InterPro" id="IPR002067">
    <property type="entry name" value="MCP"/>
</dbReference>
<keyword evidence="11 12" id="KW-0472">Membrane</keyword>
<evidence type="ECO:0000256" key="12">
    <source>
        <dbReference type="PROSITE-ProRule" id="PRU00282"/>
    </source>
</evidence>
<dbReference type="PROSITE" id="PS50920">
    <property type="entry name" value="SOLCAR"/>
    <property type="match status" value="3"/>
</dbReference>
<dbReference type="InterPro" id="IPR018108">
    <property type="entry name" value="MCP_transmembrane"/>
</dbReference>
<comment type="subcellular location">
    <subcellularLocation>
        <location evidence="1">Mitochondrion inner membrane</location>
        <topology evidence="1">Multi-pass membrane protein</topology>
    </subcellularLocation>
</comment>
<evidence type="ECO:0000256" key="5">
    <source>
        <dbReference type="ARBA" id="ARBA00022723"/>
    </source>
</evidence>
<dbReference type="Pfam" id="PF13833">
    <property type="entry name" value="EF-hand_8"/>
    <property type="match status" value="1"/>
</dbReference>
<dbReference type="Gene3D" id="1.50.40.10">
    <property type="entry name" value="Mitochondrial carrier domain"/>
    <property type="match status" value="1"/>
</dbReference>
<comment type="similarity">
    <text evidence="2">Belongs to the mitochondrial carrier (TC 2.A.29) family.</text>
</comment>
<sequence length="613" mass="68367">MKFGKTLKTHIQESKADPSWYVDYALLKAACSQRVTETDFRRLYLEEAMKFLGHMREGQLRDPLYVEMNLAALEKACKKFDKISGLGKPERMEVGIQSGSCPQRFQVRLQRHLESMGVSIELQISTTRERCEKLFEELGGGQDGETLLDEEALMRGLKQMCLPCSRQNARELIDAADADGDGKISFRDFKSYVFDRERAIRETFNTLDKSDAGNLNPGDLLRAINLLGIDATKNDVEELIKRTNELIGPEKDEDADERDHTTTNKNNIDYHTFRQLLVLLPSSDTREVFQYWQQAVDIDFASIDETPRGANQRFLETFIAGGIAGAVSRTCTAPLDRLKLLLQTDTAGKYTGIVSGLREIYEEGKQHRLSGSRSKTTRATGWRGILGGLMAFFRGNGTNVVKIAPETAIKFWAYESAKLSVCTRPEKPSGIERFVCGAIGGATAQSAIYPLEIVKTRLAVSKPGTYKGITHCLFKISRKEGFGALYKGLTASVLGIIPYSGVDMAVYFSLRERYRKHTTSPGGMMLCGAVSSTCGMVCSFPLQLIRTRLQAGGLEGMAKYDGVLDCFTKTVRKDGFLGLYRGFGPNMLKALPAISITYTVYENVKRRLIDMRD</sequence>
<evidence type="ECO:0000256" key="2">
    <source>
        <dbReference type="ARBA" id="ARBA00006375"/>
    </source>
</evidence>
<dbReference type="Pfam" id="PF00153">
    <property type="entry name" value="Mito_carr"/>
    <property type="match status" value="3"/>
</dbReference>
<dbReference type="SMART" id="SM00054">
    <property type="entry name" value="EFh"/>
    <property type="match status" value="2"/>
</dbReference>
<keyword evidence="8" id="KW-0106">Calcium</keyword>
<feature type="repeat" description="Solcar" evidence="12">
    <location>
        <begin position="522"/>
        <end position="607"/>
    </location>
</feature>
<evidence type="ECO:0000256" key="3">
    <source>
        <dbReference type="ARBA" id="ARBA00022448"/>
    </source>
</evidence>
<evidence type="ECO:0000256" key="11">
    <source>
        <dbReference type="ARBA" id="ARBA00023136"/>
    </source>
</evidence>
<dbReference type="PROSITE" id="PS50222">
    <property type="entry name" value="EF_HAND_2"/>
    <property type="match status" value="1"/>
</dbReference>
<feature type="repeat" description="Solcar" evidence="12">
    <location>
        <begin position="428"/>
        <end position="513"/>
    </location>
</feature>
<dbReference type="PROSITE" id="PS00018">
    <property type="entry name" value="EF_HAND_1"/>
    <property type="match status" value="1"/>
</dbReference>
<dbReference type="SUPFAM" id="SSF47473">
    <property type="entry name" value="EF-hand"/>
    <property type="match status" value="1"/>
</dbReference>
<keyword evidence="10" id="KW-0496">Mitochondrion</keyword>
<feature type="repeat" description="Solcar" evidence="12">
    <location>
        <begin position="312"/>
        <end position="420"/>
    </location>
</feature>
<dbReference type="InterPro" id="IPR002048">
    <property type="entry name" value="EF_hand_dom"/>
</dbReference>